<evidence type="ECO:0000256" key="1">
    <source>
        <dbReference type="ARBA" id="ARBA00004173"/>
    </source>
</evidence>
<dbReference type="Gene3D" id="1.10.10.200">
    <property type="match status" value="1"/>
</dbReference>
<dbReference type="Proteomes" id="UP000076871">
    <property type="component" value="Unassembled WGS sequence"/>
</dbReference>
<dbReference type="OrthoDB" id="2017544at2759"/>
<evidence type="ECO:0000313" key="5">
    <source>
        <dbReference type="EMBL" id="KZT11508.1"/>
    </source>
</evidence>
<comment type="subcellular location">
    <subcellularLocation>
        <location evidence="1">Mitochondrion</location>
    </subcellularLocation>
</comment>
<dbReference type="InterPro" id="IPR002876">
    <property type="entry name" value="Transcrip_reg_TACO1-like"/>
</dbReference>
<dbReference type="InterPro" id="IPR049083">
    <property type="entry name" value="TACO1_YebC_N"/>
</dbReference>
<name>A0A165HBJ4_9APHY</name>
<feature type="domain" description="TACO1/YebC-like N-terminal" evidence="4">
    <location>
        <begin position="30"/>
        <end position="101"/>
    </location>
</feature>
<evidence type="ECO:0000259" key="3">
    <source>
        <dbReference type="Pfam" id="PF01709"/>
    </source>
</evidence>
<dbReference type="Pfam" id="PF20772">
    <property type="entry name" value="TACO1_YebC_N"/>
    <property type="match status" value="1"/>
</dbReference>
<evidence type="ECO:0000256" key="2">
    <source>
        <dbReference type="ARBA" id="ARBA00008724"/>
    </source>
</evidence>
<dbReference type="InterPro" id="IPR026564">
    <property type="entry name" value="Transcrip_reg_TACO1-like_dom3"/>
</dbReference>
<dbReference type="FunFam" id="1.10.10.200:FF:000002">
    <property type="entry name" value="Probable transcriptional regulatory protein CLM62_37755"/>
    <property type="match status" value="1"/>
</dbReference>
<dbReference type="Gene3D" id="3.30.70.980">
    <property type="match status" value="2"/>
</dbReference>
<dbReference type="PANTHER" id="PTHR12532">
    <property type="entry name" value="TRANSLATIONAL ACTIVATOR OF CYTOCHROME C OXIDASE 1"/>
    <property type="match status" value="1"/>
</dbReference>
<keyword evidence="6" id="KW-1185">Reference proteome</keyword>
<comment type="similarity">
    <text evidence="2">Belongs to the TACO1 family.</text>
</comment>
<accession>A0A165HBJ4</accession>
<dbReference type="InParanoid" id="A0A165HBJ4"/>
<dbReference type="STRING" id="1314785.A0A165HBJ4"/>
<dbReference type="InterPro" id="IPR017856">
    <property type="entry name" value="Integrase-like_N"/>
</dbReference>
<dbReference type="HAMAP" id="MF_00693">
    <property type="entry name" value="Transcrip_reg_TACO1"/>
    <property type="match status" value="1"/>
</dbReference>
<evidence type="ECO:0000313" key="6">
    <source>
        <dbReference type="Proteomes" id="UP000076871"/>
    </source>
</evidence>
<organism evidence="5 6">
    <name type="scientific">Laetiporus sulphureus 93-53</name>
    <dbReference type="NCBI Taxonomy" id="1314785"/>
    <lineage>
        <taxon>Eukaryota</taxon>
        <taxon>Fungi</taxon>
        <taxon>Dikarya</taxon>
        <taxon>Basidiomycota</taxon>
        <taxon>Agaricomycotina</taxon>
        <taxon>Agaricomycetes</taxon>
        <taxon>Polyporales</taxon>
        <taxon>Laetiporus</taxon>
    </lineage>
</organism>
<gene>
    <name evidence="5" type="ORF">LAESUDRAFT_720756</name>
</gene>
<dbReference type="SUPFAM" id="SSF75625">
    <property type="entry name" value="YebC-like"/>
    <property type="match status" value="1"/>
</dbReference>
<dbReference type="PANTHER" id="PTHR12532:SF0">
    <property type="entry name" value="TRANSLATIONAL ACTIVATOR OF CYTOCHROME C OXIDASE 1"/>
    <property type="match status" value="1"/>
</dbReference>
<protein>
    <submittedName>
        <fullName evidence="5">DUF28-domain-containing protein</fullName>
    </submittedName>
</protein>
<dbReference type="InterPro" id="IPR029072">
    <property type="entry name" value="YebC-like"/>
</dbReference>
<dbReference type="InterPro" id="IPR048300">
    <property type="entry name" value="TACO1_YebC-like_2nd/3rd_dom"/>
</dbReference>
<reference evidence="5 6" key="1">
    <citation type="journal article" date="2016" name="Mol. Biol. Evol.">
        <title>Comparative Genomics of Early-Diverging Mushroom-Forming Fungi Provides Insights into the Origins of Lignocellulose Decay Capabilities.</title>
        <authorList>
            <person name="Nagy L.G."/>
            <person name="Riley R."/>
            <person name="Tritt A."/>
            <person name="Adam C."/>
            <person name="Daum C."/>
            <person name="Floudas D."/>
            <person name="Sun H."/>
            <person name="Yadav J.S."/>
            <person name="Pangilinan J."/>
            <person name="Larsson K.H."/>
            <person name="Matsuura K."/>
            <person name="Barry K."/>
            <person name="Labutti K."/>
            <person name="Kuo R."/>
            <person name="Ohm R.A."/>
            <person name="Bhattacharya S.S."/>
            <person name="Shirouzu T."/>
            <person name="Yoshinaga Y."/>
            <person name="Martin F.M."/>
            <person name="Grigoriev I.V."/>
            <person name="Hibbett D.S."/>
        </authorList>
    </citation>
    <scope>NUCLEOTIDE SEQUENCE [LARGE SCALE GENOMIC DNA]</scope>
    <source>
        <strain evidence="5 6">93-53</strain>
    </source>
</reference>
<evidence type="ECO:0000259" key="4">
    <source>
        <dbReference type="Pfam" id="PF20772"/>
    </source>
</evidence>
<feature type="domain" description="TACO1/YebC-like second and third" evidence="3">
    <location>
        <begin position="111"/>
        <end position="274"/>
    </location>
</feature>
<dbReference type="EMBL" id="KV427607">
    <property type="protein sequence ID" value="KZT11508.1"/>
    <property type="molecule type" value="Genomic_DNA"/>
</dbReference>
<dbReference type="Pfam" id="PF01709">
    <property type="entry name" value="Transcrip_reg"/>
    <property type="match status" value="1"/>
</dbReference>
<proteinExistence type="inferred from homology"/>
<dbReference type="GO" id="GO:0005739">
    <property type="term" value="C:mitochondrion"/>
    <property type="evidence" value="ECO:0007669"/>
    <property type="project" value="UniProtKB-SubCell"/>
</dbReference>
<dbReference type="FunCoup" id="A0A165HBJ4">
    <property type="interactions" value="242"/>
</dbReference>
<sequence length="279" mass="30542">MNPLRPSSSASLLQLRRLISTSSVRLSGHNKWSKIKEKKGVNDRKKGQVYSKATRDIAIAVRSGGSADPDLNAALAAVLKRVKQQGVPKDNIETALKKAAGAKDRSDQQFLVYEAMAPGSVGMIIECITDNVNRTKHAVDNLLSGHGARMAPVKFLFSRLGCIEVALDKAPESEFERKLDRLIETMLDAGAEDFKETAASDVDVELEFTCQPQDLGKITTTALETGLCRELLNSELQYRALEETPSLDEHSAERIDGLLEEFDELDDVLKVWTTLGASG</sequence>
<dbReference type="AlphaFoldDB" id="A0A165HBJ4"/>
<dbReference type="GeneID" id="63824911"/>
<dbReference type="RefSeq" id="XP_040769248.1">
    <property type="nucleotide sequence ID" value="XM_040907882.1"/>
</dbReference>